<sequence length="240" mass="27031">MSHAQVPEPRQTLDPEQVAQWLARHPDFFVGREGLLQQFYVPHPRAPGVVSLLERLVHDLRNRAEGAELRLEQLLDSARHTEVQYRRTRELVLALMEAQDLDALGQALATQLAERFQIPAVALWTPRGTSPKGAQPTQPPRHHLDEDIQHRLVELLNGRASRCVRLSPKDWRCLIPHMAPPTTTGSAALTRLALGEPQGYLILASPDPDHFRASLDTLFTEYLGDILARLLHGFTTRTRG</sequence>
<dbReference type="Pfam" id="PF04340">
    <property type="entry name" value="DUF484"/>
    <property type="match status" value="1"/>
</dbReference>
<dbReference type="RefSeq" id="WP_147183584.1">
    <property type="nucleotide sequence ID" value="NZ_CP042382.1"/>
</dbReference>
<accession>A0A5B8SN77</accession>
<dbReference type="EMBL" id="CP042382">
    <property type="protein sequence ID" value="QEA38519.1"/>
    <property type="molecule type" value="Genomic_DNA"/>
</dbReference>
<dbReference type="InterPro" id="IPR029016">
    <property type="entry name" value="GAF-like_dom_sf"/>
</dbReference>
<dbReference type="PANTHER" id="PTHR38765:SF1">
    <property type="entry name" value="DUF484 DOMAIN-CONTAINING PROTEIN"/>
    <property type="match status" value="1"/>
</dbReference>
<dbReference type="Proteomes" id="UP000321272">
    <property type="component" value="Chromosome"/>
</dbReference>
<dbReference type="Gene3D" id="3.30.450.40">
    <property type="match status" value="1"/>
</dbReference>
<dbReference type="KEGG" id="paur:FGL86_05080"/>
<reference evidence="2 3" key="1">
    <citation type="submission" date="2019-06" db="EMBL/GenBank/DDBJ databases">
        <title>Genome analyses of bacteria isolated from kimchi.</title>
        <authorList>
            <person name="Lee S."/>
            <person name="Ahn S."/>
            <person name="Roh S."/>
        </authorList>
    </citation>
    <scope>NUCLEOTIDE SEQUENCE [LARGE SCALE GENOMIC DNA]</scope>
    <source>
        <strain evidence="2 3">CBA4606</strain>
    </source>
</reference>
<keyword evidence="3" id="KW-1185">Reference proteome</keyword>
<dbReference type="PANTHER" id="PTHR38765">
    <property type="entry name" value="DUF484 DOMAIN-CONTAINING PROTEIN"/>
    <property type="match status" value="1"/>
</dbReference>
<keyword evidence="1" id="KW-0175">Coiled coil</keyword>
<dbReference type="InterPro" id="IPR007435">
    <property type="entry name" value="DUF484"/>
</dbReference>
<evidence type="ECO:0000313" key="2">
    <source>
        <dbReference type="EMBL" id="QEA38519.1"/>
    </source>
</evidence>
<evidence type="ECO:0000313" key="3">
    <source>
        <dbReference type="Proteomes" id="UP000321272"/>
    </source>
</evidence>
<dbReference type="OrthoDB" id="8525200at2"/>
<organism evidence="2 3">
    <name type="scientific">Pistricoccus aurantiacus</name>
    <dbReference type="NCBI Taxonomy" id="1883414"/>
    <lineage>
        <taxon>Bacteria</taxon>
        <taxon>Pseudomonadati</taxon>
        <taxon>Pseudomonadota</taxon>
        <taxon>Gammaproteobacteria</taxon>
        <taxon>Oceanospirillales</taxon>
        <taxon>Halomonadaceae</taxon>
        <taxon>Pistricoccus</taxon>
    </lineage>
</organism>
<dbReference type="AlphaFoldDB" id="A0A5B8SN77"/>
<feature type="coiled-coil region" evidence="1">
    <location>
        <begin position="50"/>
        <end position="77"/>
    </location>
</feature>
<evidence type="ECO:0000256" key="1">
    <source>
        <dbReference type="SAM" id="Coils"/>
    </source>
</evidence>
<proteinExistence type="predicted"/>
<name>A0A5B8SN77_9GAMM</name>
<protein>
    <submittedName>
        <fullName evidence="2">DUF484 family protein</fullName>
    </submittedName>
</protein>
<gene>
    <name evidence="2" type="ORF">FGL86_05080</name>
</gene>